<evidence type="ECO:0000256" key="1">
    <source>
        <dbReference type="SAM" id="Phobius"/>
    </source>
</evidence>
<dbReference type="Proteomes" id="UP001209229">
    <property type="component" value="Unassembled WGS sequence"/>
</dbReference>
<keyword evidence="3" id="KW-1185">Reference proteome</keyword>
<evidence type="ECO:0000313" key="2">
    <source>
        <dbReference type="EMBL" id="MCW3789159.1"/>
    </source>
</evidence>
<dbReference type="EMBL" id="JAPDPJ010000085">
    <property type="protein sequence ID" value="MCW3789159.1"/>
    <property type="molecule type" value="Genomic_DNA"/>
</dbReference>
<name>A0AAE3M923_9BACT</name>
<accession>A0AAE3M923</accession>
<gene>
    <name evidence="2" type="ORF">OM075_22020</name>
</gene>
<keyword evidence="1" id="KW-0472">Membrane</keyword>
<dbReference type="AlphaFoldDB" id="A0AAE3M923"/>
<dbReference type="RefSeq" id="WP_301192716.1">
    <property type="nucleotide sequence ID" value="NZ_JAPDPJ010000085.1"/>
</dbReference>
<proteinExistence type="predicted"/>
<comment type="caution">
    <text evidence="2">The sequence shown here is derived from an EMBL/GenBank/DDBJ whole genome shotgun (WGS) entry which is preliminary data.</text>
</comment>
<organism evidence="2 3">
    <name type="scientific">Plebeiibacterium sediminum</name>
    <dbReference type="NCBI Taxonomy" id="2992112"/>
    <lineage>
        <taxon>Bacteria</taxon>
        <taxon>Pseudomonadati</taxon>
        <taxon>Bacteroidota</taxon>
        <taxon>Bacteroidia</taxon>
        <taxon>Marinilabiliales</taxon>
        <taxon>Marinilabiliaceae</taxon>
        <taxon>Plebeiibacterium</taxon>
    </lineage>
</organism>
<sequence>MKPNKENITLNDLGAFTSKLQEKDKKYATQSKRLQYVYWFLIPFYLILGTYDYIFDGTTVKEFLSQVSFAIAMLVFALTFRKLAKEYNFVDYSEPTLTMLKKVVKRYTPFHGNSRWVFVALIFLDAGLCLKRQFDKDLLHIQIVFLGAIAISICVGLILWLNKYKPIRDAAKQLINDIEMNN</sequence>
<feature type="transmembrane region" description="Helical" evidence="1">
    <location>
        <begin position="34"/>
        <end position="51"/>
    </location>
</feature>
<feature type="transmembrane region" description="Helical" evidence="1">
    <location>
        <begin position="140"/>
        <end position="161"/>
    </location>
</feature>
<feature type="transmembrane region" description="Helical" evidence="1">
    <location>
        <begin position="63"/>
        <end position="80"/>
    </location>
</feature>
<protein>
    <submittedName>
        <fullName evidence="2">Uncharacterized protein</fullName>
    </submittedName>
</protein>
<evidence type="ECO:0000313" key="3">
    <source>
        <dbReference type="Proteomes" id="UP001209229"/>
    </source>
</evidence>
<keyword evidence="1" id="KW-1133">Transmembrane helix</keyword>
<reference evidence="2" key="1">
    <citation type="submission" date="2022-10" db="EMBL/GenBank/DDBJ databases">
        <authorList>
            <person name="Yu W.X."/>
        </authorList>
    </citation>
    <scope>NUCLEOTIDE SEQUENCE</scope>
    <source>
        <strain evidence="2">AAT</strain>
    </source>
</reference>
<feature type="transmembrane region" description="Helical" evidence="1">
    <location>
        <begin position="116"/>
        <end position="134"/>
    </location>
</feature>
<keyword evidence="1" id="KW-0812">Transmembrane</keyword>